<evidence type="ECO:0000313" key="1">
    <source>
        <dbReference type="EMBL" id="ALH95952.1"/>
    </source>
</evidence>
<dbReference type="Proteomes" id="UP000064939">
    <property type="component" value="Chromosome"/>
</dbReference>
<name>A0A0N9VES9_9GAMM</name>
<keyword evidence="2" id="KW-1185">Reference proteome</keyword>
<gene>
    <name evidence="1" type="ORF">AOY20_10655</name>
</gene>
<accession>A0A0N9VES9</accession>
<dbReference type="EMBL" id="CP012808">
    <property type="protein sequence ID" value="ALH95952.1"/>
    <property type="molecule type" value="Genomic_DNA"/>
</dbReference>
<dbReference type="RefSeq" id="WP_054581840.1">
    <property type="nucleotide sequence ID" value="NZ_CP012808.1"/>
</dbReference>
<dbReference type="KEGG" id="aei:AOY20_10655"/>
<reference evidence="1 2" key="1">
    <citation type="journal article" date="2015" name="Int. J. Syst. Evol. Microbiol.">
        <title>Acinetobacter equi sp. nov. isolated from horse faeces.</title>
        <authorList>
            <person name="Poppel M.T."/>
            <person name="Skiebe E."/>
            <person name="Laue M."/>
            <person name="Bergmann H."/>
            <person name="Ebersberger I."/>
            <person name="Garn T."/>
            <person name="Fruth A."/>
            <person name="Baumgardt S."/>
            <person name="Busse H.J."/>
            <person name="Wilharm G."/>
        </authorList>
    </citation>
    <scope>NUCLEOTIDE SEQUENCE [LARGE SCALE GENOMIC DNA]</scope>
    <source>
        <strain evidence="1 2">114</strain>
    </source>
</reference>
<protein>
    <recommendedName>
        <fullName evidence="3">Porin</fullName>
    </recommendedName>
</protein>
<dbReference type="AlphaFoldDB" id="A0A0N9VES9"/>
<evidence type="ECO:0000313" key="2">
    <source>
        <dbReference type="Proteomes" id="UP000064939"/>
    </source>
</evidence>
<organism evidence="1 2">
    <name type="scientific">Acinetobacter equi</name>
    <dbReference type="NCBI Taxonomy" id="1324350"/>
    <lineage>
        <taxon>Bacteria</taxon>
        <taxon>Pseudomonadati</taxon>
        <taxon>Pseudomonadota</taxon>
        <taxon>Gammaproteobacteria</taxon>
        <taxon>Moraxellales</taxon>
        <taxon>Moraxellaceae</taxon>
        <taxon>Acinetobacter</taxon>
    </lineage>
</organism>
<sequence length="394" mass="44999">MDKIFKIIGISTFLISTCIKAEVFNLGDKNTNGGALALYGSVSGKYVYKDFFDKKMEGDKNGSINFNNLKFKLNYENPYIHGFLDTRCYQNKKLCDTILLKEAWLAYKVTKEQRLILGQQNVEFGFGPAWGESFYGTLFYEAGLENSQKLGLKYKIDQDTNHLTLGFYTGVGGNNKGASKNARYYSANFVEAEDLKNGTYIKEKNMIVARISKDIHFDIEQNFNTEIGASYWHSKLQNIKTRKNGKRDAWNIFTKVNYQNIQWLALLGQQKINNADVITPDYSTFGAFNDNWQLANNGKMVMTEINYTIKEPFKNINEIKPYITFSKFIKDKSNYLDSQRINIGLTFPVKDVVITGEYIISKNDYGIGGTMDAMAKGDNNKLNKLVFISAEYNF</sequence>
<dbReference type="OrthoDB" id="625456at2"/>
<proteinExistence type="predicted"/>
<evidence type="ECO:0008006" key="3">
    <source>
        <dbReference type="Google" id="ProtNLM"/>
    </source>
</evidence>
<dbReference type="STRING" id="1324350.AOY20_10655"/>